<organism evidence="1 2">
    <name type="scientific">Striga hermonthica</name>
    <name type="common">Purple witchweed</name>
    <name type="synonym">Buchnera hermonthica</name>
    <dbReference type="NCBI Taxonomy" id="68872"/>
    <lineage>
        <taxon>Eukaryota</taxon>
        <taxon>Viridiplantae</taxon>
        <taxon>Streptophyta</taxon>
        <taxon>Embryophyta</taxon>
        <taxon>Tracheophyta</taxon>
        <taxon>Spermatophyta</taxon>
        <taxon>Magnoliopsida</taxon>
        <taxon>eudicotyledons</taxon>
        <taxon>Gunneridae</taxon>
        <taxon>Pentapetalae</taxon>
        <taxon>asterids</taxon>
        <taxon>lamiids</taxon>
        <taxon>Lamiales</taxon>
        <taxon>Orobanchaceae</taxon>
        <taxon>Buchnereae</taxon>
        <taxon>Striga</taxon>
    </lineage>
</organism>
<dbReference type="OrthoDB" id="1936608at2759"/>
<feature type="non-terminal residue" evidence="1">
    <location>
        <position position="1"/>
    </location>
</feature>
<keyword evidence="2" id="KW-1185">Reference proteome</keyword>
<accession>A0A9N7MHV8</accession>
<name>A0A9N7MHV8_STRHE</name>
<sequence length="53" mass="6090">KLQKSSIFFSKNTPIATRSNICQTLHGIQHQLSCKYLGLPLQIGHSKRQTFQY</sequence>
<proteinExistence type="predicted"/>
<dbReference type="EMBL" id="CACSLK010000214">
    <property type="protein sequence ID" value="CAA0805956.1"/>
    <property type="molecule type" value="Genomic_DNA"/>
</dbReference>
<protein>
    <submittedName>
        <fullName evidence="1">Uncharacterized protein</fullName>
    </submittedName>
</protein>
<dbReference type="Proteomes" id="UP001153555">
    <property type="component" value="Unassembled WGS sequence"/>
</dbReference>
<evidence type="ECO:0000313" key="1">
    <source>
        <dbReference type="EMBL" id="CAA0805956.1"/>
    </source>
</evidence>
<comment type="caution">
    <text evidence="1">The sequence shown here is derived from an EMBL/GenBank/DDBJ whole genome shotgun (WGS) entry which is preliminary data.</text>
</comment>
<reference evidence="1" key="1">
    <citation type="submission" date="2019-12" db="EMBL/GenBank/DDBJ databases">
        <authorList>
            <person name="Scholes J."/>
        </authorList>
    </citation>
    <scope>NUCLEOTIDE SEQUENCE</scope>
</reference>
<feature type="non-terminal residue" evidence="1">
    <location>
        <position position="53"/>
    </location>
</feature>
<dbReference type="AlphaFoldDB" id="A0A9N7MHV8"/>
<evidence type="ECO:0000313" key="2">
    <source>
        <dbReference type="Proteomes" id="UP001153555"/>
    </source>
</evidence>
<gene>
    <name evidence="1" type="ORF">SHERM_00863</name>
</gene>